<comment type="caution">
    <text evidence="1">The sequence shown here is derived from an EMBL/GenBank/DDBJ whole genome shotgun (WGS) entry which is preliminary data.</text>
</comment>
<dbReference type="PANTHER" id="PTHR36847:SF1">
    <property type="entry name" value="AMIDOLIGASE ENZYME"/>
    <property type="match status" value="1"/>
</dbReference>
<dbReference type="EMBL" id="CAJVRL010000078">
    <property type="protein sequence ID" value="CAG8957332.1"/>
    <property type="molecule type" value="Genomic_DNA"/>
</dbReference>
<evidence type="ECO:0000313" key="2">
    <source>
        <dbReference type="Proteomes" id="UP000696280"/>
    </source>
</evidence>
<organism evidence="1 2">
    <name type="scientific">Hymenoscyphus fraxineus</name>
    <dbReference type="NCBI Taxonomy" id="746836"/>
    <lineage>
        <taxon>Eukaryota</taxon>
        <taxon>Fungi</taxon>
        <taxon>Dikarya</taxon>
        <taxon>Ascomycota</taxon>
        <taxon>Pezizomycotina</taxon>
        <taxon>Leotiomycetes</taxon>
        <taxon>Helotiales</taxon>
        <taxon>Helotiaceae</taxon>
        <taxon>Hymenoscyphus</taxon>
    </lineage>
</organism>
<dbReference type="PANTHER" id="PTHR36847">
    <property type="entry name" value="AMIDOLIGASE ENZYME"/>
    <property type="match status" value="1"/>
</dbReference>
<dbReference type="AlphaFoldDB" id="A0A9N9L4C9"/>
<name>A0A9N9L4C9_9HELO</name>
<evidence type="ECO:0000313" key="1">
    <source>
        <dbReference type="EMBL" id="CAG8957332.1"/>
    </source>
</evidence>
<protein>
    <submittedName>
        <fullName evidence="1">Uncharacterized protein</fullName>
    </submittedName>
</protein>
<dbReference type="InterPro" id="IPR022025">
    <property type="entry name" value="Amidoligase_2"/>
</dbReference>
<dbReference type="Proteomes" id="UP000696280">
    <property type="component" value="Unassembled WGS sequence"/>
</dbReference>
<proteinExistence type="predicted"/>
<reference evidence="1" key="1">
    <citation type="submission" date="2021-07" db="EMBL/GenBank/DDBJ databases">
        <authorList>
            <person name="Durling M."/>
        </authorList>
    </citation>
    <scope>NUCLEOTIDE SEQUENCE</scope>
</reference>
<accession>A0A9N9L4C9</accession>
<dbReference type="OrthoDB" id="3565196at2759"/>
<sequence>MDFWANKAVKEFQNDEEIMEYLGWLARRRGYGPNYRPPPPKTITTGFVRVHLDIRISSPEFLSLPPGYLADDIAHVLSKFKNPFGKLITSKIEDNFQGTDDMLFLEDITCCQWLITKIQKVMDKHGEPSYYQVSLTSPILTTDHTPKTVSDMCRNLKSAYQFSDDQEDMPNLRVEMGFAMDLREGRSTPLDFKTVQNLTAFLFTFERVLNTIHAPHVIKSREVLPLTGNCEASWYASQKQLTHKEFLEIIRRCRSSEELLAVTSHPNSRVQQAYSVRQALAISNSTYPMVQFNQHEATLDADRINNWVMVCFALVRSSLYADVDEMFGFLQGEEIPGNLHDLIELCGMPKAAKFYEDKVYDHTDEFYKEVPFWNRMVGKEDTSD</sequence>
<dbReference type="Pfam" id="PF12224">
    <property type="entry name" value="Amidoligase_2"/>
    <property type="match status" value="1"/>
</dbReference>
<keyword evidence="2" id="KW-1185">Reference proteome</keyword>
<gene>
    <name evidence="1" type="ORF">HYFRA_00010756</name>
</gene>